<dbReference type="AlphaFoldDB" id="A0A552WKH7"/>
<dbReference type="Pfam" id="PF02541">
    <property type="entry name" value="Ppx-GppA"/>
    <property type="match status" value="1"/>
</dbReference>
<feature type="compositionally biased region" description="Low complexity" evidence="1">
    <location>
        <begin position="22"/>
        <end position="33"/>
    </location>
</feature>
<feature type="region of interest" description="Disordered" evidence="1">
    <location>
        <begin position="22"/>
        <end position="70"/>
    </location>
</feature>
<dbReference type="InterPro" id="IPR050273">
    <property type="entry name" value="GppA/Ppx_hydrolase"/>
</dbReference>
<reference evidence="3 4" key="1">
    <citation type="submission" date="2019-07" db="EMBL/GenBank/DDBJ databases">
        <title>Georgenia wutianyii sp. nov. and Georgenia *** sp. nov. isolated from plateau pika (Ochotona curzoniae) in the Qinghai-Tibet plateau of China.</title>
        <authorList>
            <person name="Tian Z."/>
        </authorList>
    </citation>
    <scope>NUCLEOTIDE SEQUENCE [LARGE SCALE GENOMIC DNA]</scope>
    <source>
        <strain evidence="3 4">Z446</strain>
    </source>
</reference>
<sequence>MPGHGEVDPRVLQRVEGALLAHAAQPRRPAPARTHPPRRHPHAGTGPRLHRPCVPARSPPSAAPSVSAGRGRVVPVTRVAAIDCGTNSIRLLIADVGAGAGGAPRLTDVVRRMEIVRLGQGVDRTGRLDPVALARTLDAAREYAQVCDQHGVERIRFVATSATRDAENRQDFVDGVRAALGVEPEVVSGAEEAALSFAGAASVLDPSAHPGPYLVVDIGGGSTELVLGQRQPHAAWSMDVGCVRLTERHLHGDPPTAAEEGAARADVRTMLDAARAQVSLGAARTLVGLAGSVTTVTAHALDLPAYDPAAIDGATLSVADALASCRALLHATRAERIAMGFMHPGRVDVIGAGALVWSEVIARVREEVAAQGGALTTVVTSEHDILDGIALSIGAAAPTGD</sequence>
<evidence type="ECO:0000256" key="1">
    <source>
        <dbReference type="SAM" id="MobiDB-lite"/>
    </source>
</evidence>
<dbReference type="InterPro" id="IPR043129">
    <property type="entry name" value="ATPase_NBD"/>
</dbReference>
<accession>A0A552WKH7</accession>
<gene>
    <name evidence="3" type="ORF">FJ693_18420</name>
</gene>
<dbReference type="CDD" id="cd24119">
    <property type="entry name" value="ASKHA_NBD_MtPPX2-like"/>
    <property type="match status" value="1"/>
</dbReference>
<dbReference type="InterPro" id="IPR003695">
    <property type="entry name" value="Ppx_GppA_N"/>
</dbReference>
<evidence type="ECO:0000313" key="3">
    <source>
        <dbReference type="EMBL" id="TRW43248.1"/>
    </source>
</evidence>
<name>A0A552WKH7_9MICO</name>
<evidence type="ECO:0000313" key="4">
    <source>
        <dbReference type="Proteomes" id="UP000318693"/>
    </source>
</evidence>
<evidence type="ECO:0000259" key="2">
    <source>
        <dbReference type="Pfam" id="PF02541"/>
    </source>
</evidence>
<protein>
    <submittedName>
        <fullName evidence="3">Ppx/GppA family phosphatase</fullName>
    </submittedName>
</protein>
<dbReference type="Proteomes" id="UP000318693">
    <property type="component" value="Unassembled WGS sequence"/>
</dbReference>
<dbReference type="Gene3D" id="3.30.420.150">
    <property type="entry name" value="Exopolyphosphatase. Domain 2"/>
    <property type="match status" value="1"/>
</dbReference>
<dbReference type="EMBL" id="VJXR01000093">
    <property type="protein sequence ID" value="TRW43248.1"/>
    <property type="molecule type" value="Genomic_DNA"/>
</dbReference>
<feature type="compositionally biased region" description="Low complexity" evidence="1">
    <location>
        <begin position="43"/>
        <end position="56"/>
    </location>
</feature>
<proteinExistence type="predicted"/>
<dbReference type="PANTHER" id="PTHR30005">
    <property type="entry name" value="EXOPOLYPHOSPHATASE"/>
    <property type="match status" value="1"/>
</dbReference>
<dbReference type="Gene3D" id="3.30.420.40">
    <property type="match status" value="1"/>
</dbReference>
<feature type="domain" description="Ppx/GppA phosphatase N-terminal" evidence="2">
    <location>
        <begin position="93"/>
        <end position="367"/>
    </location>
</feature>
<dbReference type="PANTHER" id="PTHR30005:SF13">
    <property type="entry name" value="EXOPOLYPHOSPHATASE 2"/>
    <property type="match status" value="1"/>
</dbReference>
<organism evidence="3 4">
    <name type="scientific">Georgenia yuyongxinii</name>
    <dbReference type="NCBI Taxonomy" id="2589797"/>
    <lineage>
        <taxon>Bacteria</taxon>
        <taxon>Bacillati</taxon>
        <taxon>Actinomycetota</taxon>
        <taxon>Actinomycetes</taxon>
        <taxon>Micrococcales</taxon>
        <taxon>Bogoriellaceae</taxon>
        <taxon>Georgenia</taxon>
    </lineage>
</organism>
<dbReference type="GO" id="GO:0016462">
    <property type="term" value="F:pyrophosphatase activity"/>
    <property type="evidence" value="ECO:0007669"/>
    <property type="project" value="TreeGrafter"/>
</dbReference>
<comment type="caution">
    <text evidence="3">The sequence shown here is derived from an EMBL/GenBank/DDBJ whole genome shotgun (WGS) entry which is preliminary data.</text>
</comment>
<keyword evidence="4" id="KW-1185">Reference proteome</keyword>
<dbReference type="SUPFAM" id="SSF53067">
    <property type="entry name" value="Actin-like ATPase domain"/>
    <property type="match status" value="2"/>
</dbReference>